<sequence length="168" mass="18827">MDSASLVQFASALHEHGDSMSGSHTFVMYTVPADAFLQMTEVKMHEELADAGVLQEFEESLGKAMFVSHQWLSDTHPDPDFQQLKVLQDALRNIVAGTSSISQALFSEVVYGRRRCPAPGDFASGHLHIWYDYFSVPQSRDHRASQGRQTAIQSIPTYVARCEFFEVL</sequence>
<proteinExistence type="predicted"/>
<comment type="caution">
    <text evidence="1">The sequence shown here is derived from an EMBL/GenBank/DDBJ whole genome shotgun (WGS) entry which is preliminary data.</text>
</comment>
<dbReference type="Proteomes" id="UP000601435">
    <property type="component" value="Unassembled WGS sequence"/>
</dbReference>
<dbReference type="EMBL" id="CAJNJA010092466">
    <property type="protein sequence ID" value="CAE7940854.1"/>
    <property type="molecule type" value="Genomic_DNA"/>
</dbReference>
<organism evidence="1 2">
    <name type="scientific">Symbiodinium necroappetens</name>
    <dbReference type="NCBI Taxonomy" id="1628268"/>
    <lineage>
        <taxon>Eukaryota</taxon>
        <taxon>Sar</taxon>
        <taxon>Alveolata</taxon>
        <taxon>Dinophyceae</taxon>
        <taxon>Suessiales</taxon>
        <taxon>Symbiodiniaceae</taxon>
        <taxon>Symbiodinium</taxon>
    </lineage>
</organism>
<evidence type="ECO:0000313" key="1">
    <source>
        <dbReference type="EMBL" id="CAE7940854.1"/>
    </source>
</evidence>
<dbReference type="AlphaFoldDB" id="A0A813CCW5"/>
<protein>
    <submittedName>
        <fullName evidence="1">Ankdd1b protein</fullName>
    </submittedName>
</protein>
<keyword evidence="2" id="KW-1185">Reference proteome</keyword>
<accession>A0A813CCW5</accession>
<reference evidence="1" key="1">
    <citation type="submission" date="2021-02" db="EMBL/GenBank/DDBJ databases">
        <authorList>
            <person name="Dougan E. K."/>
            <person name="Rhodes N."/>
            <person name="Thang M."/>
            <person name="Chan C."/>
        </authorList>
    </citation>
    <scope>NUCLEOTIDE SEQUENCE</scope>
</reference>
<evidence type="ECO:0000313" key="2">
    <source>
        <dbReference type="Proteomes" id="UP000601435"/>
    </source>
</evidence>
<name>A0A813CCW5_9DINO</name>
<gene>
    <name evidence="1" type="primary">Ankdd1b</name>
    <name evidence="1" type="ORF">SNEC2469_LOCUS34057</name>
</gene>
<dbReference type="OrthoDB" id="435094at2759"/>
<feature type="non-terminal residue" evidence="1">
    <location>
        <position position="168"/>
    </location>
</feature>